<evidence type="ECO:0000313" key="4">
    <source>
        <dbReference type="Proteomes" id="UP000033772"/>
    </source>
</evidence>
<gene>
    <name evidence="3" type="ORF">UG56_022625</name>
</gene>
<keyword evidence="2" id="KW-0472">Membrane</keyword>
<feature type="region of interest" description="Disordered" evidence="1">
    <location>
        <begin position="1"/>
        <end position="31"/>
    </location>
</feature>
<dbReference type="OrthoDB" id="3785537at2"/>
<keyword evidence="2" id="KW-0812">Transmembrane</keyword>
<reference evidence="3" key="1">
    <citation type="submission" date="2016-10" db="EMBL/GenBank/DDBJ databases">
        <title>Draft Genome Sequence of Nocardioides luteus Strain BAFB, an Alkane-Degrading Bacterium Isolated from JP-7 Polluted Soil.</title>
        <authorList>
            <person name="Brown L."/>
            <person name="Ruiz O.N."/>
            <person name="Gunasekera T."/>
        </authorList>
    </citation>
    <scope>NUCLEOTIDE SEQUENCE [LARGE SCALE GENOMIC DNA]</scope>
    <source>
        <strain evidence="3">BAFB</strain>
    </source>
</reference>
<dbReference type="Pfam" id="PF19609">
    <property type="entry name" value="DUF6114"/>
    <property type="match status" value="1"/>
</dbReference>
<dbReference type="SUPFAM" id="SSF103473">
    <property type="entry name" value="MFS general substrate transporter"/>
    <property type="match status" value="1"/>
</dbReference>
<feature type="transmembrane region" description="Helical" evidence="2">
    <location>
        <begin position="78"/>
        <end position="94"/>
    </location>
</feature>
<dbReference type="AlphaFoldDB" id="A0A1J4N1P6"/>
<dbReference type="InterPro" id="IPR036259">
    <property type="entry name" value="MFS_trans_sf"/>
</dbReference>
<dbReference type="RefSeq" id="WP_045549442.1">
    <property type="nucleotide sequence ID" value="NZ_JZDQ02000038.1"/>
</dbReference>
<sequence length="176" mass="18695">MPDTTPTDTGPDATPDPTTNPSANGPTPRGFKRFRRTRPFWGSLILLWSSWLIGSSMLSKSLDFTIFAAFGEQTLPPVLISFSMAAAALIAMFIPSQRTFPGIVSVALAIAALPLANLGGLIIGTVAGVTGGALIVAWTPYTDKQLTDIAEKDARKRARKEARKPARKQAQDGAIA</sequence>
<dbReference type="Proteomes" id="UP000033772">
    <property type="component" value="Unassembled WGS sequence"/>
</dbReference>
<dbReference type="STRING" id="1844.UG56_022625"/>
<feature type="transmembrane region" description="Helical" evidence="2">
    <location>
        <begin position="39"/>
        <end position="58"/>
    </location>
</feature>
<feature type="compositionally biased region" description="Low complexity" evidence="1">
    <location>
        <begin position="1"/>
        <end position="21"/>
    </location>
</feature>
<keyword evidence="2" id="KW-1133">Transmembrane helix</keyword>
<evidence type="ECO:0000256" key="2">
    <source>
        <dbReference type="SAM" id="Phobius"/>
    </source>
</evidence>
<comment type="caution">
    <text evidence="3">The sequence shown here is derived from an EMBL/GenBank/DDBJ whole genome shotgun (WGS) entry which is preliminary data.</text>
</comment>
<protein>
    <submittedName>
        <fullName evidence="3">Uncharacterized protein</fullName>
    </submittedName>
</protein>
<keyword evidence="4" id="KW-1185">Reference proteome</keyword>
<feature type="transmembrane region" description="Helical" evidence="2">
    <location>
        <begin position="106"/>
        <end position="138"/>
    </location>
</feature>
<dbReference type="InterPro" id="IPR046096">
    <property type="entry name" value="DUF6114"/>
</dbReference>
<accession>A0A1J4N1P6</accession>
<feature type="region of interest" description="Disordered" evidence="1">
    <location>
        <begin position="152"/>
        <end position="176"/>
    </location>
</feature>
<organism evidence="3 4">
    <name type="scientific">Nocardioides luteus</name>
    <dbReference type="NCBI Taxonomy" id="1844"/>
    <lineage>
        <taxon>Bacteria</taxon>
        <taxon>Bacillati</taxon>
        <taxon>Actinomycetota</taxon>
        <taxon>Actinomycetes</taxon>
        <taxon>Propionibacteriales</taxon>
        <taxon>Nocardioidaceae</taxon>
        <taxon>Nocardioides</taxon>
    </lineage>
</organism>
<feature type="compositionally biased region" description="Basic residues" evidence="1">
    <location>
        <begin position="155"/>
        <end position="167"/>
    </location>
</feature>
<dbReference type="EMBL" id="JZDQ02000038">
    <property type="protein sequence ID" value="OIJ24480.1"/>
    <property type="molecule type" value="Genomic_DNA"/>
</dbReference>
<name>A0A1J4N1P6_9ACTN</name>
<evidence type="ECO:0000256" key="1">
    <source>
        <dbReference type="SAM" id="MobiDB-lite"/>
    </source>
</evidence>
<proteinExistence type="predicted"/>
<evidence type="ECO:0000313" key="3">
    <source>
        <dbReference type="EMBL" id="OIJ24480.1"/>
    </source>
</evidence>